<dbReference type="RefSeq" id="WP_110938220.1">
    <property type="nucleotide sequence ID" value="NZ_KZ614147.1"/>
</dbReference>
<evidence type="ECO:0000259" key="9">
    <source>
        <dbReference type="PROSITE" id="PS50109"/>
    </source>
</evidence>
<dbReference type="Pfam" id="PF00512">
    <property type="entry name" value="HisKA"/>
    <property type="match status" value="1"/>
</dbReference>
<sequence length="458" mass="52722">MKHFKHEETVSLLNSIGENIFITNTDFDIVWINDYANELIEKLSEYILVESKEDLIGKNMSVFHKNNGESQRRILTEGSFPYESKIILFDRYTASIVINPFIIRDQIEGYVLTWKDVTVYEKGLTDINDALDQSTILTYVNDKGEITYVNDKFCELSKYKKEDLIGKHFKYLHVEGYSDSFYQEINETIEKGESWRGELCQKAKDGSVYWVDKTIVPFMSGRKPYQFVAIQQDITYKKEAEVMLRRSEKLSVLGELAAGVAHEIRNPLTSIKGFTQISTLPESNKQIMLDEIERINLIVNEFMMLAKPDQVKYQSNDVIAILQYVVNLLHSESNLKNVHFQMSNEEKQIFINCEENQMKQVFLNIFKNGIEAMPEGGVIRISVSIKEERVYITIADQGVGLSSEEIKRLGEPFYSLKKNGTGLGLMMTFKIIENHDGSYKIESEEGKGTILTLSFLKQ</sequence>
<dbReference type="InterPro" id="IPR003661">
    <property type="entry name" value="HisK_dim/P_dom"/>
</dbReference>
<keyword evidence="8" id="KW-0902">Two-component regulatory system</keyword>
<dbReference type="Gene3D" id="1.10.287.130">
    <property type="match status" value="1"/>
</dbReference>
<gene>
    <name evidence="12" type="ORF">CR203_05080</name>
</gene>
<dbReference type="Pfam" id="PF02518">
    <property type="entry name" value="HATPase_c"/>
    <property type="match status" value="1"/>
</dbReference>
<dbReference type="InterPro" id="IPR000014">
    <property type="entry name" value="PAS"/>
</dbReference>
<dbReference type="InterPro" id="IPR036890">
    <property type="entry name" value="HATPase_C_sf"/>
</dbReference>
<dbReference type="SUPFAM" id="SSF55874">
    <property type="entry name" value="ATPase domain of HSP90 chaperone/DNA topoisomerase II/histidine kinase"/>
    <property type="match status" value="1"/>
</dbReference>
<dbReference type="InterPro" id="IPR004358">
    <property type="entry name" value="Sig_transdc_His_kin-like_C"/>
</dbReference>
<dbReference type="EMBL" id="PDOE01000002">
    <property type="protein sequence ID" value="RKL67881.1"/>
    <property type="molecule type" value="Genomic_DNA"/>
</dbReference>
<dbReference type="PANTHER" id="PTHR43065">
    <property type="entry name" value="SENSOR HISTIDINE KINASE"/>
    <property type="match status" value="1"/>
</dbReference>
<proteinExistence type="predicted"/>
<organism evidence="12 13">
    <name type="scientific">Salipaludibacillus neizhouensis</name>
    <dbReference type="NCBI Taxonomy" id="885475"/>
    <lineage>
        <taxon>Bacteria</taxon>
        <taxon>Bacillati</taxon>
        <taxon>Bacillota</taxon>
        <taxon>Bacilli</taxon>
        <taxon>Bacillales</taxon>
        <taxon>Bacillaceae</taxon>
    </lineage>
</organism>
<dbReference type="PRINTS" id="PR00344">
    <property type="entry name" value="BCTRLSENSOR"/>
</dbReference>
<feature type="domain" description="PAC" evidence="11">
    <location>
        <begin position="193"/>
        <end position="246"/>
    </location>
</feature>
<dbReference type="OrthoDB" id="9815750at2"/>
<comment type="caution">
    <text evidence="12">The sequence shown here is derived from an EMBL/GenBank/DDBJ whole genome shotgun (WGS) entry which is preliminary data.</text>
</comment>
<dbReference type="AlphaFoldDB" id="A0A3A9KBM3"/>
<dbReference type="InterPro" id="IPR005467">
    <property type="entry name" value="His_kinase_dom"/>
</dbReference>
<keyword evidence="6 12" id="KW-0418">Kinase</keyword>
<dbReference type="InterPro" id="IPR000700">
    <property type="entry name" value="PAS-assoc_C"/>
</dbReference>
<dbReference type="InterPro" id="IPR035965">
    <property type="entry name" value="PAS-like_dom_sf"/>
</dbReference>
<dbReference type="PANTHER" id="PTHR43065:SF34">
    <property type="entry name" value="SPORULATION KINASE A"/>
    <property type="match status" value="1"/>
</dbReference>
<evidence type="ECO:0000313" key="12">
    <source>
        <dbReference type="EMBL" id="RKL67881.1"/>
    </source>
</evidence>
<reference evidence="12 13" key="1">
    <citation type="submission" date="2017-10" db="EMBL/GenBank/DDBJ databases">
        <title>Bacillus sp. nov., a halophilic bacterium isolated from a Keqin Lake.</title>
        <authorList>
            <person name="Wang H."/>
        </authorList>
    </citation>
    <scope>NUCLEOTIDE SEQUENCE [LARGE SCALE GENOMIC DNA]</scope>
    <source>
        <strain evidence="12 13">KCTC 13187</strain>
    </source>
</reference>
<evidence type="ECO:0000256" key="8">
    <source>
        <dbReference type="ARBA" id="ARBA00023012"/>
    </source>
</evidence>
<dbReference type="Pfam" id="PF13426">
    <property type="entry name" value="PAS_9"/>
    <property type="match status" value="2"/>
</dbReference>
<dbReference type="PROSITE" id="PS50113">
    <property type="entry name" value="PAC"/>
    <property type="match status" value="1"/>
</dbReference>
<evidence type="ECO:0000313" key="13">
    <source>
        <dbReference type="Proteomes" id="UP000281498"/>
    </source>
</evidence>
<dbReference type="Proteomes" id="UP000281498">
    <property type="component" value="Unassembled WGS sequence"/>
</dbReference>
<accession>A0A3A9KBM3</accession>
<dbReference type="SMART" id="SM00086">
    <property type="entry name" value="PAC"/>
    <property type="match status" value="1"/>
</dbReference>
<dbReference type="SMART" id="SM00387">
    <property type="entry name" value="HATPase_c"/>
    <property type="match status" value="1"/>
</dbReference>
<dbReference type="NCBIfam" id="TIGR00229">
    <property type="entry name" value="sensory_box"/>
    <property type="match status" value="1"/>
</dbReference>
<evidence type="ECO:0000259" key="10">
    <source>
        <dbReference type="PROSITE" id="PS50112"/>
    </source>
</evidence>
<dbReference type="Gene3D" id="3.30.565.10">
    <property type="entry name" value="Histidine kinase-like ATPase, C-terminal domain"/>
    <property type="match status" value="1"/>
</dbReference>
<protein>
    <recommendedName>
        <fullName evidence="2">histidine kinase</fullName>
        <ecNumber evidence="2">2.7.13.3</ecNumber>
    </recommendedName>
</protein>
<name>A0A3A9KBM3_9BACI</name>
<keyword evidence="13" id="KW-1185">Reference proteome</keyword>
<dbReference type="EC" id="2.7.13.3" evidence="2"/>
<keyword evidence="3" id="KW-0597">Phosphoprotein</keyword>
<dbReference type="GO" id="GO:0000155">
    <property type="term" value="F:phosphorelay sensor kinase activity"/>
    <property type="evidence" value="ECO:0007669"/>
    <property type="project" value="InterPro"/>
</dbReference>
<evidence type="ECO:0000256" key="2">
    <source>
        <dbReference type="ARBA" id="ARBA00012438"/>
    </source>
</evidence>
<dbReference type="CDD" id="cd00130">
    <property type="entry name" value="PAS"/>
    <property type="match status" value="1"/>
</dbReference>
<evidence type="ECO:0000256" key="7">
    <source>
        <dbReference type="ARBA" id="ARBA00022840"/>
    </source>
</evidence>
<evidence type="ECO:0000256" key="4">
    <source>
        <dbReference type="ARBA" id="ARBA00022679"/>
    </source>
</evidence>
<dbReference type="PROSITE" id="PS50109">
    <property type="entry name" value="HIS_KIN"/>
    <property type="match status" value="1"/>
</dbReference>
<dbReference type="PROSITE" id="PS50112">
    <property type="entry name" value="PAS"/>
    <property type="match status" value="1"/>
</dbReference>
<keyword evidence="7" id="KW-0067">ATP-binding</keyword>
<dbReference type="InterPro" id="IPR036097">
    <property type="entry name" value="HisK_dim/P_sf"/>
</dbReference>
<feature type="domain" description="Histidine kinase" evidence="9">
    <location>
        <begin position="259"/>
        <end position="458"/>
    </location>
</feature>
<dbReference type="SMART" id="SM00091">
    <property type="entry name" value="PAS"/>
    <property type="match status" value="2"/>
</dbReference>
<evidence type="ECO:0000256" key="5">
    <source>
        <dbReference type="ARBA" id="ARBA00022741"/>
    </source>
</evidence>
<dbReference type="GO" id="GO:0005524">
    <property type="term" value="F:ATP binding"/>
    <property type="evidence" value="ECO:0007669"/>
    <property type="project" value="UniProtKB-KW"/>
</dbReference>
<dbReference type="CDD" id="cd00082">
    <property type="entry name" value="HisKA"/>
    <property type="match status" value="1"/>
</dbReference>
<dbReference type="SMART" id="SM00388">
    <property type="entry name" value="HisKA"/>
    <property type="match status" value="1"/>
</dbReference>
<dbReference type="InterPro" id="IPR001610">
    <property type="entry name" value="PAC"/>
</dbReference>
<keyword evidence="4" id="KW-0808">Transferase</keyword>
<dbReference type="Gene3D" id="3.30.450.20">
    <property type="entry name" value="PAS domain"/>
    <property type="match status" value="2"/>
</dbReference>
<evidence type="ECO:0000256" key="6">
    <source>
        <dbReference type="ARBA" id="ARBA00022777"/>
    </source>
</evidence>
<dbReference type="InterPro" id="IPR003594">
    <property type="entry name" value="HATPase_dom"/>
</dbReference>
<evidence type="ECO:0000256" key="3">
    <source>
        <dbReference type="ARBA" id="ARBA00022553"/>
    </source>
</evidence>
<feature type="domain" description="PAS" evidence="10">
    <location>
        <begin position="140"/>
        <end position="192"/>
    </location>
</feature>
<evidence type="ECO:0000259" key="11">
    <source>
        <dbReference type="PROSITE" id="PS50113"/>
    </source>
</evidence>
<comment type="catalytic activity">
    <reaction evidence="1">
        <text>ATP + protein L-histidine = ADP + protein N-phospho-L-histidine.</text>
        <dbReference type="EC" id="2.7.13.3"/>
    </reaction>
</comment>
<keyword evidence="5" id="KW-0547">Nucleotide-binding</keyword>
<dbReference type="SUPFAM" id="SSF55785">
    <property type="entry name" value="PYP-like sensor domain (PAS domain)"/>
    <property type="match status" value="2"/>
</dbReference>
<dbReference type="SUPFAM" id="SSF47384">
    <property type="entry name" value="Homodimeric domain of signal transducing histidine kinase"/>
    <property type="match status" value="1"/>
</dbReference>
<evidence type="ECO:0000256" key="1">
    <source>
        <dbReference type="ARBA" id="ARBA00000085"/>
    </source>
</evidence>